<dbReference type="AlphaFoldDB" id="A0A426YZN5"/>
<evidence type="ECO:0000313" key="1">
    <source>
        <dbReference type="EMBL" id="RRT57188.1"/>
    </source>
</evidence>
<organism evidence="1 2">
    <name type="scientific">Ensete ventricosum</name>
    <name type="common">Abyssinian banana</name>
    <name type="synonym">Musa ensete</name>
    <dbReference type="NCBI Taxonomy" id="4639"/>
    <lineage>
        <taxon>Eukaryota</taxon>
        <taxon>Viridiplantae</taxon>
        <taxon>Streptophyta</taxon>
        <taxon>Embryophyta</taxon>
        <taxon>Tracheophyta</taxon>
        <taxon>Spermatophyta</taxon>
        <taxon>Magnoliopsida</taxon>
        <taxon>Liliopsida</taxon>
        <taxon>Zingiberales</taxon>
        <taxon>Musaceae</taxon>
        <taxon>Ensete</taxon>
    </lineage>
</organism>
<name>A0A426YZN5_ENSVE</name>
<reference evidence="1 2" key="1">
    <citation type="journal article" date="2014" name="Agronomy (Basel)">
        <title>A Draft Genome Sequence for Ensete ventricosum, the Drought-Tolerant Tree Against Hunger.</title>
        <authorList>
            <person name="Harrison J."/>
            <person name="Moore K.A."/>
            <person name="Paszkiewicz K."/>
            <person name="Jones T."/>
            <person name="Grant M."/>
            <person name="Ambacheew D."/>
            <person name="Muzemil S."/>
            <person name="Studholme D.J."/>
        </authorList>
    </citation>
    <scope>NUCLEOTIDE SEQUENCE [LARGE SCALE GENOMIC DNA]</scope>
</reference>
<evidence type="ECO:0000313" key="2">
    <source>
        <dbReference type="Proteomes" id="UP000287651"/>
    </source>
</evidence>
<dbReference type="Proteomes" id="UP000287651">
    <property type="component" value="Unassembled WGS sequence"/>
</dbReference>
<dbReference type="EMBL" id="AMZH03009285">
    <property type="protein sequence ID" value="RRT57188.1"/>
    <property type="molecule type" value="Genomic_DNA"/>
</dbReference>
<sequence length="95" mass="10550">MNTAPPCSRKGTSSPPAKISSSFAIGSFCCPSLLSARIGLLLLFFFFAAPLLGSSFGRAEGDFFDPTRVTQLSWHPRLRVSRRNRWLRTMSRGRV</sequence>
<accession>A0A426YZN5</accession>
<proteinExistence type="predicted"/>
<comment type="caution">
    <text evidence="1">The sequence shown here is derived from an EMBL/GenBank/DDBJ whole genome shotgun (WGS) entry which is preliminary data.</text>
</comment>
<gene>
    <name evidence="1" type="ORF">B296_00011157</name>
</gene>
<protein>
    <submittedName>
        <fullName evidence="1">Uncharacterized protein</fullName>
    </submittedName>
</protein>